<dbReference type="InParanoid" id="A0A165N5B0"/>
<dbReference type="AlphaFoldDB" id="A0A165N5B0"/>
<evidence type="ECO:0008006" key="3">
    <source>
        <dbReference type="Google" id="ProtNLM"/>
    </source>
</evidence>
<evidence type="ECO:0000313" key="1">
    <source>
        <dbReference type="EMBL" id="KZT19199.1"/>
    </source>
</evidence>
<accession>A0A165N5B0</accession>
<dbReference type="Proteomes" id="UP000076761">
    <property type="component" value="Unassembled WGS sequence"/>
</dbReference>
<gene>
    <name evidence="1" type="ORF">NEOLEDRAFT_1142373</name>
</gene>
<dbReference type="EMBL" id="KV425647">
    <property type="protein sequence ID" value="KZT19199.1"/>
    <property type="molecule type" value="Genomic_DNA"/>
</dbReference>
<reference evidence="1 2" key="1">
    <citation type="journal article" date="2016" name="Mol. Biol. Evol.">
        <title>Comparative Genomics of Early-Diverging Mushroom-Forming Fungi Provides Insights into the Origins of Lignocellulose Decay Capabilities.</title>
        <authorList>
            <person name="Nagy L.G."/>
            <person name="Riley R."/>
            <person name="Tritt A."/>
            <person name="Adam C."/>
            <person name="Daum C."/>
            <person name="Floudas D."/>
            <person name="Sun H."/>
            <person name="Yadav J.S."/>
            <person name="Pangilinan J."/>
            <person name="Larsson K.H."/>
            <person name="Matsuura K."/>
            <person name="Barry K."/>
            <person name="Labutti K."/>
            <person name="Kuo R."/>
            <person name="Ohm R.A."/>
            <person name="Bhattacharya S.S."/>
            <person name="Shirouzu T."/>
            <person name="Yoshinaga Y."/>
            <person name="Martin F.M."/>
            <person name="Grigoriev I.V."/>
            <person name="Hibbett D.S."/>
        </authorList>
    </citation>
    <scope>NUCLEOTIDE SEQUENCE [LARGE SCALE GENOMIC DNA]</scope>
    <source>
        <strain evidence="1 2">HHB14362 ss-1</strain>
    </source>
</reference>
<proteinExistence type="predicted"/>
<sequence>MMTMKAADVDMSNYRPPKLFIRDAPDHIIGDIASYVVQGVKIEQDEPAPAQNWFPLLGVCSKWRNAIERHAEVWAEVIIGSVKSLQAFLVRSINRPLTIKGTLASADASSDVTKLDMIMVHAFRLRSLRLMEISRAVWERLESATTYGQTPQLEELEIRRDGLGTERTDALSRRFMSDKFRRLWFSGFHYDDLRPLLLPSLPQLTSLTLVNVEWSPTISQVMDILREMVMLESLTLGVQMVPSPNTRQAVHLPVLASLVVYTFYGPVEMEIVWILDTPSLECPCIKVIPYGSLNHKLEAAGELVAAC</sequence>
<evidence type="ECO:0000313" key="2">
    <source>
        <dbReference type="Proteomes" id="UP000076761"/>
    </source>
</evidence>
<keyword evidence="2" id="KW-1185">Reference proteome</keyword>
<dbReference type="OrthoDB" id="2690934at2759"/>
<name>A0A165N5B0_9AGAM</name>
<dbReference type="SUPFAM" id="SSF52047">
    <property type="entry name" value="RNI-like"/>
    <property type="match status" value="1"/>
</dbReference>
<protein>
    <recommendedName>
        <fullName evidence="3">F-box domain-containing protein</fullName>
    </recommendedName>
</protein>
<organism evidence="1 2">
    <name type="scientific">Neolentinus lepideus HHB14362 ss-1</name>
    <dbReference type="NCBI Taxonomy" id="1314782"/>
    <lineage>
        <taxon>Eukaryota</taxon>
        <taxon>Fungi</taxon>
        <taxon>Dikarya</taxon>
        <taxon>Basidiomycota</taxon>
        <taxon>Agaricomycotina</taxon>
        <taxon>Agaricomycetes</taxon>
        <taxon>Gloeophyllales</taxon>
        <taxon>Gloeophyllaceae</taxon>
        <taxon>Neolentinus</taxon>
    </lineage>
</organism>